<name>A0AAD3T2W6_NEPGR</name>
<feature type="compositionally biased region" description="Low complexity" evidence="1">
    <location>
        <begin position="1"/>
        <end position="10"/>
    </location>
</feature>
<dbReference type="PANTHER" id="PTHR31307">
    <property type="entry name" value="TRIHELIX TRANSCRIPTION FACTOR ASIL2"/>
    <property type="match status" value="1"/>
</dbReference>
<dbReference type="Proteomes" id="UP001279734">
    <property type="component" value="Unassembled WGS sequence"/>
</dbReference>
<feature type="region of interest" description="Disordered" evidence="1">
    <location>
        <begin position="1"/>
        <end position="23"/>
    </location>
</feature>
<evidence type="ECO:0000259" key="2">
    <source>
        <dbReference type="Pfam" id="PF13837"/>
    </source>
</evidence>
<accession>A0AAD3T2W6</accession>
<reference evidence="3" key="1">
    <citation type="submission" date="2023-05" db="EMBL/GenBank/DDBJ databases">
        <title>Nepenthes gracilis genome sequencing.</title>
        <authorList>
            <person name="Fukushima K."/>
        </authorList>
    </citation>
    <scope>NUCLEOTIDE SEQUENCE</scope>
    <source>
        <strain evidence="3">SING2019-196</strain>
    </source>
</reference>
<evidence type="ECO:0000313" key="3">
    <source>
        <dbReference type="EMBL" id="GMH22623.1"/>
    </source>
</evidence>
<feature type="domain" description="Myb/SANT-like DNA-binding" evidence="2">
    <location>
        <begin position="24"/>
        <end position="117"/>
    </location>
</feature>
<dbReference type="Gene3D" id="1.10.10.60">
    <property type="entry name" value="Homeodomain-like"/>
    <property type="match status" value="1"/>
</dbReference>
<feature type="region of interest" description="Disordered" evidence="1">
    <location>
        <begin position="120"/>
        <end position="143"/>
    </location>
</feature>
<organism evidence="3 4">
    <name type="scientific">Nepenthes gracilis</name>
    <name type="common">Slender pitcher plant</name>
    <dbReference type="NCBI Taxonomy" id="150966"/>
    <lineage>
        <taxon>Eukaryota</taxon>
        <taxon>Viridiplantae</taxon>
        <taxon>Streptophyta</taxon>
        <taxon>Embryophyta</taxon>
        <taxon>Tracheophyta</taxon>
        <taxon>Spermatophyta</taxon>
        <taxon>Magnoliopsida</taxon>
        <taxon>eudicotyledons</taxon>
        <taxon>Gunneridae</taxon>
        <taxon>Pentapetalae</taxon>
        <taxon>Caryophyllales</taxon>
        <taxon>Nepenthaceae</taxon>
        <taxon>Nepenthes</taxon>
    </lineage>
</organism>
<dbReference type="InterPro" id="IPR044822">
    <property type="entry name" value="Myb_DNA-bind_4"/>
</dbReference>
<keyword evidence="4" id="KW-1185">Reference proteome</keyword>
<dbReference type="PANTHER" id="PTHR31307:SF43">
    <property type="entry name" value="TRIHELIX TRANSCRIPTION FACTOR ASIL2-LIKE"/>
    <property type="match status" value="1"/>
</dbReference>
<evidence type="ECO:0000256" key="1">
    <source>
        <dbReference type="SAM" id="MobiDB-lite"/>
    </source>
</evidence>
<protein>
    <recommendedName>
        <fullName evidence="2">Myb/SANT-like DNA-binding domain-containing protein</fullName>
    </recommendedName>
</protein>
<proteinExistence type="predicted"/>
<dbReference type="SMART" id="SM00595">
    <property type="entry name" value="MADF"/>
    <property type="match status" value="1"/>
</dbReference>
<dbReference type="EMBL" id="BSYO01000025">
    <property type="protein sequence ID" value="GMH22623.1"/>
    <property type="molecule type" value="Genomic_DNA"/>
</dbReference>
<dbReference type="Pfam" id="PF13837">
    <property type="entry name" value="Myb_DNA-bind_4"/>
    <property type="match status" value="1"/>
</dbReference>
<dbReference type="InterPro" id="IPR044823">
    <property type="entry name" value="ASIL1/2-like"/>
</dbReference>
<dbReference type="AlphaFoldDB" id="A0AAD3T2W6"/>
<comment type="caution">
    <text evidence="3">The sequence shown here is derived from an EMBL/GenBank/DDBJ whole genome shotgun (WGS) entry which is preliminary data.</text>
</comment>
<sequence>MSTPTTSSAKSPPPPEPPRKFPAPCWTQEETLALINAYRDKWYSLHRRNLRSVDWDAVATAVAAKCPGQTPPKTSAQSRHKMEKLRKRYRTEKQRAFSFPNRFFSSSWYFFGLMDSMESGSSLGDGSEQDPAAHRGFSSKFGGLEETESPFAKIGEGFKGKTGSVNDDFGLDALVGGSSGKKRPLPKEFKLMYHGPSLNFESNTADHDGDGDGELFGRTGFHVKTRRGRNMDSKQPNYGSIDGNAYAGQDFEGFHGKSCKTNMVISNGLCKKSGGGSGTAKGGAMDSAATEMVASIKILGDGFVKMEKMKMDMVREIEKMRMEMEMKRSEMILQSQQLLVNAFSEGLLDMRNVKLKTVETEINE</sequence>
<evidence type="ECO:0000313" key="4">
    <source>
        <dbReference type="Proteomes" id="UP001279734"/>
    </source>
</evidence>
<gene>
    <name evidence="3" type="ORF">Nepgr_024466</name>
</gene>